<comment type="caution">
    <text evidence="3">The sequence shown here is derived from an EMBL/GenBank/DDBJ whole genome shotgun (WGS) entry which is preliminary data.</text>
</comment>
<reference evidence="3" key="1">
    <citation type="submission" date="2022-05" db="EMBL/GenBank/DDBJ databases">
        <title>Comparative Genomics of Spacecraft Associated Microbes.</title>
        <authorList>
            <person name="Tran M.T."/>
            <person name="Wright A."/>
            <person name="Seuylemezian A."/>
            <person name="Eisen J."/>
            <person name="Coil D."/>
        </authorList>
    </citation>
    <scope>NUCLEOTIDE SEQUENCE</scope>
    <source>
        <strain evidence="3">214.1.1</strain>
    </source>
</reference>
<dbReference type="InterPro" id="IPR022019">
    <property type="entry name" value="DUF3600"/>
</dbReference>
<keyword evidence="1" id="KW-0812">Transmembrane</keyword>
<name>A0A9X2IP08_9BACI</name>
<feature type="transmembrane region" description="Helical" evidence="1">
    <location>
        <begin position="42"/>
        <end position="63"/>
    </location>
</feature>
<evidence type="ECO:0000256" key="1">
    <source>
        <dbReference type="SAM" id="Phobius"/>
    </source>
</evidence>
<dbReference type="AlphaFoldDB" id="A0A9X2IP08"/>
<dbReference type="RefSeq" id="WP_251223520.1">
    <property type="nucleotide sequence ID" value="NZ_JAMBOL010000009.1"/>
</dbReference>
<dbReference type="Gene3D" id="1.10.3950.10">
    <property type="entry name" value="putative ecf-type sigma factor negative effector from bacillus cereus"/>
    <property type="match status" value="1"/>
</dbReference>
<keyword evidence="4" id="KW-1185">Reference proteome</keyword>
<protein>
    <submittedName>
        <fullName evidence="3">DUF3600 domain-containing protein</fullName>
    </submittedName>
</protein>
<dbReference type="EMBL" id="JAMBOL010000009">
    <property type="protein sequence ID" value="MCM3714755.1"/>
    <property type="molecule type" value="Genomic_DNA"/>
</dbReference>
<evidence type="ECO:0000313" key="3">
    <source>
        <dbReference type="EMBL" id="MCM3714755.1"/>
    </source>
</evidence>
<dbReference type="InterPro" id="IPR038267">
    <property type="entry name" value="ECF_sigma_eff"/>
</dbReference>
<dbReference type="Pfam" id="PF12207">
    <property type="entry name" value="DUF3600"/>
    <property type="match status" value="1"/>
</dbReference>
<feature type="domain" description="DUF3600" evidence="2">
    <location>
        <begin position="63"/>
        <end position="221"/>
    </location>
</feature>
<keyword evidence="1" id="KW-0472">Membrane</keyword>
<sequence>MNTEERIRHVLKKKAEEIEAPSELKEKVLRRAGVSRKLPKRVAGLLLAALIVLPTGAFAYQMLLADDVYGSFETVQKHIAGFTMKSYLLIDAKLAQAKGVLGQEEYETFKELARSIINAKMEYGDPYGNINYDQLPADLYEAEKATLIAAQPYFDRLNDLPVLETLLTEAEMDAYIEAVMKHQTIMAKSGINTSEGIGRERIPAELRAEYDQVKATLEHVHTLQASY</sequence>
<evidence type="ECO:0000259" key="2">
    <source>
        <dbReference type="Pfam" id="PF12207"/>
    </source>
</evidence>
<proteinExistence type="predicted"/>
<organism evidence="3 4">
    <name type="scientific">Halalkalibacter oceani</name>
    <dbReference type="NCBI Taxonomy" id="1653776"/>
    <lineage>
        <taxon>Bacteria</taxon>
        <taxon>Bacillati</taxon>
        <taxon>Bacillota</taxon>
        <taxon>Bacilli</taxon>
        <taxon>Bacillales</taxon>
        <taxon>Bacillaceae</taxon>
        <taxon>Halalkalibacter</taxon>
    </lineage>
</organism>
<dbReference type="Proteomes" id="UP001139179">
    <property type="component" value="Unassembled WGS sequence"/>
</dbReference>
<keyword evidence="1" id="KW-1133">Transmembrane helix</keyword>
<gene>
    <name evidence="3" type="ORF">M3202_11765</name>
</gene>
<evidence type="ECO:0000313" key="4">
    <source>
        <dbReference type="Proteomes" id="UP001139179"/>
    </source>
</evidence>
<accession>A0A9X2IP08</accession>